<dbReference type="Pfam" id="PF01248">
    <property type="entry name" value="Ribosomal_L7Ae"/>
    <property type="match status" value="1"/>
</dbReference>
<accession>A0A1W1UT53</accession>
<dbReference type="InterPro" id="IPR004038">
    <property type="entry name" value="Ribosomal_eL8/eL30/eS12/Gad45"/>
</dbReference>
<keyword evidence="2" id="KW-0687">Ribonucleoprotein</keyword>
<organism evidence="2 3">
    <name type="scientific">Desulfonispora thiosulfatigenes DSM 11270</name>
    <dbReference type="NCBI Taxonomy" id="656914"/>
    <lineage>
        <taxon>Bacteria</taxon>
        <taxon>Bacillati</taxon>
        <taxon>Bacillota</taxon>
        <taxon>Clostridia</taxon>
        <taxon>Eubacteriales</taxon>
        <taxon>Peptococcaceae</taxon>
        <taxon>Desulfonispora</taxon>
    </lineage>
</organism>
<protein>
    <submittedName>
        <fullName evidence="2">Large subunit ribosomal protein L7A</fullName>
    </submittedName>
</protein>
<reference evidence="2 3" key="1">
    <citation type="submission" date="2017-04" db="EMBL/GenBank/DDBJ databases">
        <authorList>
            <person name="Afonso C.L."/>
            <person name="Miller P.J."/>
            <person name="Scott M.A."/>
            <person name="Spackman E."/>
            <person name="Goraichik I."/>
            <person name="Dimitrov K.M."/>
            <person name="Suarez D.L."/>
            <person name="Swayne D.E."/>
        </authorList>
    </citation>
    <scope>NUCLEOTIDE SEQUENCE [LARGE SCALE GENOMIC DNA]</scope>
    <source>
        <strain evidence="2 3">DSM 11270</strain>
    </source>
</reference>
<dbReference type="Gene3D" id="3.30.1330.30">
    <property type="match status" value="1"/>
</dbReference>
<keyword evidence="2" id="KW-0689">Ribosomal protein</keyword>
<dbReference type="InterPro" id="IPR029064">
    <property type="entry name" value="Ribosomal_eL30-like_sf"/>
</dbReference>
<evidence type="ECO:0000259" key="1">
    <source>
        <dbReference type="Pfam" id="PF01248"/>
    </source>
</evidence>
<sequence length="81" mass="8865">MEDFTKLPRVMGIKQTTKALQKDQVKTLYIAIDAETKTLGLIEEKAKEKGIQIIEVPSMKELGKAFGIDVGSACAAILKDL</sequence>
<dbReference type="RefSeq" id="WP_242941914.1">
    <property type="nucleotide sequence ID" value="NZ_FWWT01000009.1"/>
</dbReference>
<dbReference type="GO" id="GO:0005840">
    <property type="term" value="C:ribosome"/>
    <property type="evidence" value="ECO:0007669"/>
    <property type="project" value="UniProtKB-KW"/>
</dbReference>
<gene>
    <name evidence="2" type="ORF">SAMN00017405_2360</name>
</gene>
<dbReference type="EMBL" id="FWWT01000009">
    <property type="protein sequence ID" value="SMB84226.1"/>
    <property type="molecule type" value="Genomic_DNA"/>
</dbReference>
<feature type="domain" description="Ribosomal protein eL8/eL30/eS12/Gadd45" evidence="1">
    <location>
        <begin position="10"/>
        <end position="78"/>
    </location>
</feature>
<proteinExistence type="predicted"/>
<dbReference type="AlphaFoldDB" id="A0A1W1UT53"/>
<dbReference type="STRING" id="656914.SAMN00017405_2360"/>
<evidence type="ECO:0000313" key="2">
    <source>
        <dbReference type="EMBL" id="SMB84226.1"/>
    </source>
</evidence>
<name>A0A1W1UT53_DESTI</name>
<dbReference type="SUPFAM" id="SSF55315">
    <property type="entry name" value="L30e-like"/>
    <property type="match status" value="1"/>
</dbReference>
<dbReference type="Proteomes" id="UP000192731">
    <property type="component" value="Unassembled WGS sequence"/>
</dbReference>
<evidence type="ECO:0000313" key="3">
    <source>
        <dbReference type="Proteomes" id="UP000192731"/>
    </source>
</evidence>
<keyword evidence="3" id="KW-1185">Reference proteome</keyword>